<evidence type="ECO:0000313" key="12">
    <source>
        <dbReference type="EMBL" id="MFC5406544.1"/>
    </source>
</evidence>
<comment type="cofactor">
    <cofactor evidence="9">
        <name>Mg(2+)</name>
        <dbReference type="ChEBI" id="CHEBI:18420"/>
    </cofactor>
    <text evidence="9">Requires a divalent cation, most likely magnesium in vivo, as an electrophilic catalyst to aid phosphoryl group transfer. It is the chelate of the metal and the nucleotide that is the actual substrate.</text>
</comment>
<evidence type="ECO:0000256" key="1">
    <source>
        <dbReference type="ARBA" id="ARBA00022679"/>
    </source>
</evidence>
<evidence type="ECO:0000259" key="11">
    <source>
        <dbReference type="Pfam" id="PF00294"/>
    </source>
</evidence>
<keyword evidence="3 9" id="KW-0547">Nucleotide-binding</keyword>
<evidence type="ECO:0000256" key="10">
    <source>
        <dbReference type="NCBIfam" id="TIGR02152"/>
    </source>
</evidence>
<feature type="binding site" evidence="9">
    <location>
        <begin position="12"/>
        <end position="14"/>
    </location>
    <ligand>
        <name>substrate</name>
    </ligand>
</feature>
<dbReference type="HAMAP" id="MF_01987">
    <property type="entry name" value="Ribokinase"/>
    <property type="match status" value="1"/>
</dbReference>
<keyword evidence="6 9" id="KW-0460">Magnesium</keyword>
<feature type="binding site" evidence="9">
    <location>
        <position position="185"/>
    </location>
    <ligand>
        <name>ATP</name>
        <dbReference type="ChEBI" id="CHEBI:30616"/>
    </ligand>
</feature>
<organism evidence="12 13">
    <name type="scientific">Cohnella soli</name>
    <dbReference type="NCBI Taxonomy" id="425005"/>
    <lineage>
        <taxon>Bacteria</taxon>
        <taxon>Bacillati</taxon>
        <taxon>Bacillota</taxon>
        <taxon>Bacilli</taxon>
        <taxon>Bacillales</taxon>
        <taxon>Paenibacillaceae</taxon>
        <taxon>Cohnella</taxon>
    </lineage>
</organism>
<keyword evidence="13" id="KW-1185">Reference proteome</keyword>
<dbReference type="Gene3D" id="3.40.1190.20">
    <property type="match status" value="1"/>
</dbReference>
<gene>
    <name evidence="9 12" type="primary">rbsK</name>
    <name evidence="12" type="ORF">ACFPOF_27750</name>
</gene>
<dbReference type="PANTHER" id="PTHR10584:SF166">
    <property type="entry name" value="RIBOKINASE"/>
    <property type="match status" value="1"/>
</dbReference>
<comment type="activity regulation">
    <text evidence="9">Activated by a monovalent cation that binds near, but not in, the active site. The most likely occupant of the site in vivo is potassium. Ion binding induces a conformational change that may alter substrate affinity.</text>
</comment>
<feature type="binding site" evidence="9">
    <location>
        <position position="249"/>
    </location>
    <ligand>
        <name>K(+)</name>
        <dbReference type="ChEBI" id="CHEBI:29103"/>
    </ligand>
</feature>
<dbReference type="InterPro" id="IPR002139">
    <property type="entry name" value="Ribo/fructo_kinase"/>
</dbReference>
<comment type="caution">
    <text evidence="12">The sequence shown here is derived from an EMBL/GenBank/DDBJ whole genome shotgun (WGS) entry which is preliminary data.</text>
</comment>
<dbReference type="CDD" id="cd01174">
    <property type="entry name" value="ribokinase"/>
    <property type="match status" value="1"/>
</dbReference>
<comment type="subcellular location">
    <subcellularLocation>
        <location evidence="9">Cytoplasm</location>
    </subcellularLocation>
</comment>
<keyword evidence="1 9" id="KW-0808">Transferase</keyword>
<proteinExistence type="inferred from homology"/>
<keyword evidence="2 9" id="KW-0479">Metal-binding</keyword>
<sequence length="313" mass="32909">MSAQIVVVGSLNMDMVVSLNHRPKRGETVLGSHFFMNAGGKGANQAVAARKLGATVAMIGKLGTDIFADQLLASLDQVGVECNAIEKIPEQVTGVAFVTLDPDGDNSIVVAPGANLLLTPEDIRRQEQLIKQAKLLMVQLEVPMETVMESIAIAKRHNVPVLLDPAPAQHLSAELLSMVDYIVPNETEIAQLTGIQVFDQVTAKLAAVELLRKGVSTVFAKLGEKGLVVVNSNSTFVVESYKVNAVDSTAAGDAFAGAVGAAIVSGKDNWTAAKFASAIGAITVTRKGAQASIPSLDEAENFIKQEAHRGTSL</sequence>
<dbReference type="Pfam" id="PF00294">
    <property type="entry name" value="PfkB"/>
    <property type="match status" value="1"/>
</dbReference>
<evidence type="ECO:0000256" key="3">
    <source>
        <dbReference type="ARBA" id="ARBA00022741"/>
    </source>
</evidence>
<feature type="binding site" evidence="9">
    <location>
        <begin position="40"/>
        <end position="44"/>
    </location>
    <ligand>
        <name>substrate</name>
    </ligand>
</feature>
<feature type="binding site" evidence="9">
    <location>
        <position position="283"/>
    </location>
    <ligand>
        <name>K(+)</name>
        <dbReference type="ChEBI" id="CHEBI:29103"/>
    </ligand>
</feature>
<comment type="catalytic activity">
    <reaction evidence="9">
        <text>D-ribose + ATP = D-ribose 5-phosphate + ADP + H(+)</text>
        <dbReference type="Rhea" id="RHEA:13697"/>
        <dbReference type="ChEBI" id="CHEBI:15378"/>
        <dbReference type="ChEBI" id="CHEBI:30616"/>
        <dbReference type="ChEBI" id="CHEBI:47013"/>
        <dbReference type="ChEBI" id="CHEBI:78346"/>
        <dbReference type="ChEBI" id="CHEBI:456216"/>
        <dbReference type="EC" id="2.7.1.15"/>
    </reaction>
</comment>
<evidence type="ECO:0000313" key="13">
    <source>
        <dbReference type="Proteomes" id="UP001596113"/>
    </source>
</evidence>
<feature type="binding site" evidence="9">
    <location>
        <position position="141"/>
    </location>
    <ligand>
        <name>substrate</name>
    </ligand>
</feature>
<feature type="binding site" evidence="9">
    <location>
        <position position="288"/>
    </location>
    <ligand>
        <name>K(+)</name>
        <dbReference type="ChEBI" id="CHEBI:29103"/>
    </ligand>
</feature>
<evidence type="ECO:0000256" key="9">
    <source>
        <dbReference type="HAMAP-Rule" id="MF_01987"/>
    </source>
</evidence>
<dbReference type="GO" id="GO:0004747">
    <property type="term" value="F:ribokinase activity"/>
    <property type="evidence" value="ECO:0007669"/>
    <property type="project" value="UniProtKB-EC"/>
</dbReference>
<comment type="similarity">
    <text evidence="9">Belongs to the carbohydrate kinase PfkB family. Ribokinase subfamily.</text>
</comment>
<feature type="binding site" evidence="9">
    <location>
        <begin position="252"/>
        <end position="253"/>
    </location>
    <ligand>
        <name>ATP</name>
        <dbReference type="ChEBI" id="CHEBI:30616"/>
    </ligand>
</feature>
<feature type="binding site" evidence="9">
    <location>
        <position position="247"/>
    </location>
    <ligand>
        <name>K(+)</name>
        <dbReference type="ChEBI" id="CHEBI:29103"/>
    </ligand>
</feature>
<dbReference type="InterPro" id="IPR011877">
    <property type="entry name" value="Ribokinase"/>
</dbReference>
<evidence type="ECO:0000256" key="4">
    <source>
        <dbReference type="ARBA" id="ARBA00022777"/>
    </source>
</evidence>
<keyword evidence="7 9" id="KW-0630">Potassium</keyword>
<dbReference type="InterPro" id="IPR011611">
    <property type="entry name" value="PfkB_dom"/>
</dbReference>
<dbReference type="NCBIfam" id="TIGR02152">
    <property type="entry name" value="D_ribokin_bact"/>
    <property type="match status" value="1"/>
</dbReference>
<keyword evidence="9" id="KW-0963">Cytoplasm</keyword>
<dbReference type="PRINTS" id="PR00990">
    <property type="entry name" value="RIBOKINASE"/>
</dbReference>
<comment type="subunit">
    <text evidence="9">Homodimer.</text>
</comment>
<keyword evidence="8 9" id="KW-0119">Carbohydrate metabolism</keyword>
<reference evidence="13" key="1">
    <citation type="journal article" date="2019" name="Int. J. Syst. Evol. Microbiol.">
        <title>The Global Catalogue of Microorganisms (GCM) 10K type strain sequencing project: providing services to taxonomists for standard genome sequencing and annotation.</title>
        <authorList>
            <consortium name="The Broad Institute Genomics Platform"/>
            <consortium name="The Broad Institute Genome Sequencing Center for Infectious Disease"/>
            <person name="Wu L."/>
            <person name="Ma J."/>
        </authorList>
    </citation>
    <scope>NUCLEOTIDE SEQUENCE [LARGE SCALE GENOMIC DNA]</scope>
    <source>
        <strain evidence="13">CGMCC 1.18575</strain>
    </source>
</reference>
<comment type="pathway">
    <text evidence="9">Carbohydrate metabolism; D-ribose degradation; D-ribose 5-phosphate from beta-D-ribopyranose: step 2/2.</text>
</comment>
<protein>
    <recommendedName>
        <fullName evidence="9 10">Ribokinase</fullName>
        <shortName evidence="9">RK</shortName>
        <ecNumber evidence="9 10">2.7.1.15</ecNumber>
    </recommendedName>
</protein>
<dbReference type="EMBL" id="JBHSMI010000056">
    <property type="protein sequence ID" value="MFC5406544.1"/>
    <property type="molecule type" value="Genomic_DNA"/>
</dbReference>
<feature type="binding site" evidence="9">
    <location>
        <position position="253"/>
    </location>
    <ligand>
        <name>substrate</name>
    </ligand>
</feature>
<dbReference type="SUPFAM" id="SSF53613">
    <property type="entry name" value="Ribokinase-like"/>
    <property type="match status" value="1"/>
</dbReference>
<feature type="binding site" evidence="9">
    <location>
        <begin position="221"/>
        <end position="226"/>
    </location>
    <ligand>
        <name>ATP</name>
        <dbReference type="ChEBI" id="CHEBI:30616"/>
    </ligand>
</feature>
<feature type="binding site" evidence="9">
    <location>
        <position position="286"/>
    </location>
    <ligand>
        <name>K(+)</name>
        <dbReference type="ChEBI" id="CHEBI:29103"/>
    </ligand>
</feature>
<comment type="caution">
    <text evidence="9">Lacks conserved residue(s) required for the propagation of feature annotation.</text>
</comment>
<dbReference type="InterPro" id="IPR029056">
    <property type="entry name" value="Ribokinase-like"/>
</dbReference>
<dbReference type="RefSeq" id="WP_378138643.1">
    <property type="nucleotide sequence ID" value="NZ_JBHSMI010000056.1"/>
</dbReference>
<evidence type="ECO:0000256" key="7">
    <source>
        <dbReference type="ARBA" id="ARBA00022958"/>
    </source>
</evidence>
<accession>A0ABW0HZK5</accession>
<comment type="function">
    <text evidence="9">Catalyzes the phosphorylation of ribose at O-5 in a reaction requiring ATP and magnesium. The resulting D-ribose-5-phosphate can then be used either for sythesis of nucleotides, histidine, and tryptophan, or as a component of the pentose phosphate pathway.</text>
</comment>
<feature type="active site" description="Proton acceptor" evidence="9">
    <location>
        <position position="253"/>
    </location>
</feature>
<evidence type="ECO:0000256" key="5">
    <source>
        <dbReference type="ARBA" id="ARBA00022840"/>
    </source>
</evidence>
<name>A0ABW0HZK5_9BACL</name>
<dbReference type="Proteomes" id="UP001596113">
    <property type="component" value="Unassembled WGS sequence"/>
</dbReference>
<dbReference type="PANTHER" id="PTHR10584">
    <property type="entry name" value="SUGAR KINASE"/>
    <property type="match status" value="1"/>
</dbReference>
<feature type="domain" description="Carbohydrate kinase PfkB" evidence="11">
    <location>
        <begin position="3"/>
        <end position="295"/>
    </location>
</feature>
<evidence type="ECO:0000256" key="6">
    <source>
        <dbReference type="ARBA" id="ARBA00022842"/>
    </source>
</evidence>
<keyword evidence="5 9" id="KW-0067">ATP-binding</keyword>
<keyword evidence="4 9" id="KW-0418">Kinase</keyword>
<evidence type="ECO:0000256" key="2">
    <source>
        <dbReference type="ARBA" id="ARBA00022723"/>
    </source>
</evidence>
<evidence type="ECO:0000256" key="8">
    <source>
        <dbReference type="ARBA" id="ARBA00023277"/>
    </source>
</evidence>
<feature type="binding site" evidence="9">
    <location>
        <position position="292"/>
    </location>
    <ligand>
        <name>K(+)</name>
        <dbReference type="ChEBI" id="CHEBI:29103"/>
    </ligand>
</feature>
<dbReference type="EC" id="2.7.1.15" evidence="9 10"/>